<organism evidence="2 3">
    <name type="scientific">Kwoniella dendrophila CBS 6074</name>
    <dbReference type="NCBI Taxonomy" id="1295534"/>
    <lineage>
        <taxon>Eukaryota</taxon>
        <taxon>Fungi</taxon>
        <taxon>Dikarya</taxon>
        <taxon>Basidiomycota</taxon>
        <taxon>Agaricomycotina</taxon>
        <taxon>Tremellomycetes</taxon>
        <taxon>Tremellales</taxon>
        <taxon>Cryptococcaceae</taxon>
        <taxon>Kwoniella</taxon>
    </lineage>
</organism>
<evidence type="ECO:0000313" key="3">
    <source>
        <dbReference type="Proteomes" id="UP001355207"/>
    </source>
</evidence>
<accession>A0AAX4JTY5</accession>
<dbReference type="Gene3D" id="3.50.50.60">
    <property type="entry name" value="FAD/NAD(P)-binding domain"/>
    <property type="match status" value="1"/>
</dbReference>
<sequence>MAPIALSESSATASTTQNVANLKAAQQSSQPKAHAGVGDDFMYKFKHNAPLPTLESLGTDFEKDVDIVALVTKFVNDEFAPALKSSDAEKFASLFIENGTWRDKVSFTWEYRTFNGQEKIKSAATDILPKTPVTEVKLITPSPSLEKPYDDLHFAQAHISITTNKVTASAVANFVLTKQGLKVWTLHTAIEGVNGFPELPNRDGHMVGDVSWNTQRDIDTEFEGAEPQVIIIGGGHNGLMMAARLKALGTPALMIERNARIGDNWRQRYEALSLHFPHWADHFPYMPYPEHWPIYTPAAKLGDYLEWYASAMELHAWCSSSVTKCHQNEDGTFTLDIDRGSKGKRTLHPKHVVMATSLAGVPMTPVVPGSEKFKGTLRHSTEHDSSRAWVGKKVLVVGTSSSGFDTAYDFARRGIDVTILQRSATYIMSLTNSVPRMLGAYIPKEGKRPDLDVADRLAYSMPVGPGEELGRRLCDELVSLDGPLLEGMEARGFKTYKGQRGTGVQTLGYTKNGGFYFDAGACKHIIDGSIKVEQGWIDHFTEDKVYLNGDREREYDLVVFATGFSNTIDSVRKTLGDEIADRVNPIWGMDEEGELNSAWKDCGVPNLWIMVGTLQHGRYHSKRVALRIKALLEGVAGERYTK</sequence>
<gene>
    <name evidence="2" type="ORF">L201_003800</name>
</gene>
<evidence type="ECO:0008006" key="4">
    <source>
        <dbReference type="Google" id="ProtNLM"/>
    </source>
</evidence>
<dbReference type="PRINTS" id="PR00411">
    <property type="entry name" value="PNDRDTASEI"/>
</dbReference>
<dbReference type="Proteomes" id="UP001355207">
    <property type="component" value="Chromosome 4"/>
</dbReference>
<dbReference type="PANTHER" id="PTHR43539">
    <property type="entry name" value="FLAVIN-BINDING MONOOXYGENASE-LIKE PROTEIN (AFU_ORTHOLOGUE AFUA_4G09220)"/>
    <property type="match status" value="1"/>
</dbReference>
<dbReference type="EMBL" id="CP144101">
    <property type="protein sequence ID" value="WWC88885.1"/>
    <property type="molecule type" value="Genomic_DNA"/>
</dbReference>
<keyword evidence="3" id="KW-1185">Reference proteome</keyword>
<name>A0AAX4JTY5_9TREE</name>
<dbReference type="GO" id="GO:0050660">
    <property type="term" value="F:flavin adenine dinucleotide binding"/>
    <property type="evidence" value="ECO:0007669"/>
    <property type="project" value="TreeGrafter"/>
</dbReference>
<dbReference type="RefSeq" id="XP_066075648.1">
    <property type="nucleotide sequence ID" value="XM_066219551.1"/>
</dbReference>
<reference evidence="2 3" key="1">
    <citation type="submission" date="2024-01" db="EMBL/GenBank/DDBJ databases">
        <title>Comparative genomics of Cryptococcus and Kwoniella reveals pathogenesis evolution and contrasting modes of karyotype evolution via chromosome fusion or intercentromeric recombination.</title>
        <authorList>
            <person name="Coelho M.A."/>
            <person name="David-Palma M."/>
            <person name="Shea T."/>
            <person name="Bowers K."/>
            <person name="McGinley-Smith S."/>
            <person name="Mohammad A.W."/>
            <person name="Gnirke A."/>
            <person name="Yurkov A.M."/>
            <person name="Nowrousian M."/>
            <person name="Sun S."/>
            <person name="Cuomo C.A."/>
            <person name="Heitman J."/>
        </authorList>
    </citation>
    <scope>NUCLEOTIDE SEQUENCE [LARGE SCALE GENOMIC DNA]</scope>
    <source>
        <strain evidence="2 3">CBS 6074</strain>
    </source>
</reference>
<dbReference type="Pfam" id="PF13738">
    <property type="entry name" value="Pyr_redox_3"/>
    <property type="match status" value="1"/>
</dbReference>
<evidence type="ECO:0000256" key="1">
    <source>
        <dbReference type="ARBA" id="ARBA00023002"/>
    </source>
</evidence>
<dbReference type="AlphaFoldDB" id="A0AAX4JTY5"/>
<dbReference type="SUPFAM" id="SSF51905">
    <property type="entry name" value="FAD/NAD(P)-binding domain"/>
    <property type="match status" value="2"/>
</dbReference>
<proteinExistence type="predicted"/>
<dbReference type="GO" id="GO:0004497">
    <property type="term" value="F:monooxygenase activity"/>
    <property type="evidence" value="ECO:0007669"/>
    <property type="project" value="TreeGrafter"/>
</dbReference>
<protein>
    <recommendedName>
        <fullName evidence="4">Flavin-containing monooxygenase</fullName>
    </recommendedName>
</protein>
<keyword evidence="1" id="KW-0560">Oxidoreductase</keyword>
<dbReference type="PANTHER" id="PTHR43539:SF26">
    <property type="entry name" value="MONOOXYGENASE, PUTATIVE-RELATED"/>
    <property type="match status" value="1"/>
</dbReference>
<evidence type="ECO:0000313" key="2">
    <source>
        <dbReference type="EMBL" id="WWC88885.1"/>
    </source>
</evidence>
<dbReference type="GeneID" id="91094470"/>
<dbReference type="InterPro" id="IPR050982">
    <property type="entry name" value="Auxin_biosynth/cation_transpt"/>
</dbReference>
<dbReference type="InterPro" id="IPR036188">
    <property type="entry name" value="FAD/NAD-bd_sf"/>
</dbReference>